<keyword evidence="7 8" id="KW-0998">Cell outer membrane</keyword>
<dbReference type="Gene3D" id="2.40.170.20">
    <property type="entry name" value="TonB-dependent receptor, beta-barrel domain"/>
    <property type="match status" value="1"/>
</dbReference>
<evidence type="ECO:0000256" key="3">
    <source>
        <dbReference type="ARBA" id="ARBA00022452"/>
    </source>
</evidence>
<protein>
    <submittedName>
        <fullName evidence="11">TonB-dependent receptor</fullName>
    </submittedName>
</protein>
<dbReference type="InterPro" id="IPR039426">
    <property type="entry name" value="TonB-dep_rcpt-like"/>
</dbReference>
<keyword evidence="11" id="KW-0675">Receptor</keyword>
<keyword evidence="6 8" id="KW-0472">Membrane</keyword>
<dbReference type="InterPro" id="IPR037066">
    <property type="entry name" value="Plug_dom_sf"/>
</dbReference>
<evidence type="ECO:0000313" key="12">
    <source>
        <dbReference type="Proteomes" id="UP000291819"/>
    </source>
</evidence>
<dbReference type="Gene3D" id="2.60.40.1120">
    <property type="entry name" value="Carboxypeptidase-like, regulatory domain"/>
    <property type="match status" value="1"/>
</dbReference>
<evidence type="ECO:0000256" key="2">
    <source>
        <dbReference type="ARBA" id="ARBA00022448"/>
    </source>
</evidence>
<gene>
    <name evidence="11" type="ORF">EYS08_03200</name>
</gene>
<feature type="chain" id="PRO_5020317252" evidence="9">
    <location>
        <begin position="23"/>
        <end position="1033"/>
    </location>
</feature>
<dbReference type="NCBIfam" id="TIGR04056">
    <property type="entry name" value="OMP_RagA_SusC"/>
    <property type="match status" value="1"/>
</dbReference>
<evidence type="ECO:0000313" key="11">
    <source>
        <dbReference type="EMBL" id="TBO44332.1"/>
    </source>
</evidence>
<dbReference type="Proteomes" id="UP000291819">
    <property type="component" value="Unassembled WGS sequence"/>
</dbReference>
<keyword evidence="5 9" id="KW-0732">Signal</keyword>
<feature type="signal peptide" evidence="9">
    <location>
        <begin position="1"/>
        <end position="22"/>
    </location>
</feature>
<keyword evidence="3 8" id="KW-1134">Transmembrane beta strand</keyword>
<dbReference type="InterPro" id="IPR012910">
    <property type="entry name" value="Plug_dom"/>
</dbReference>
<comment type="caution">
    <text evidence="11">The sequence shown here is derived from an EMBL/GenBank/DDBJ whole genome shotgun (WGS) entry which is preliminary data.</text>
</comment>
<organism evidence="11 12">
    <name type="scientific">Pedobacter kyonggii</name>
    <dbReference type="NCBI Taxonomy" id="1926871"/>
    <lineage>
        <taxon>Bacteria</taxon>
        <taxon>Pseudomonadati</taxon>
        <taxon>Bacteroidota</taxon>
        <taxon>Sphingobacteriia</taxon>
        <taxon>Sphingobacteriales</taxon>
        <taxon>Sphingobacteriaceae</taxon>
        <taxon>Pedobacter</taxon>
    </lineage>
</organism>
<dbReference type="GO" id="GO:0015344">
    <property type="term" value="F:siderophore uptake transmembrane transporter activity"/>
    <property type="evidence" value="ECO:0007669"/>
    <property type="project" value="TreeGrafter"/>
</dbReference>
<dbReference type="Pfam" id="PF07715">
    <property type="entry name" value="Plug"/>
    <property type="match status" value="1"/>
</dbReference>
<proteinExistence type="inferred from homology"/>
<evidence type="ECO:0000256" key="1">
    <source>
        <dbReference type="ARBA" id="ARBA00004571"/>
    </source>
</evidence>
<feature type="domain" description="TonB-dependent receptor plug" evidence="10">
    <location>
        <begin position="124"/>
        <end position="245"/>
    </location>
</feature>
<dbReference type="Pfam" id="PF13715">
    <property type="entry name" value="CarbopepD_reg_2"/>
    <property type="match status" value="1"/>
</dbReference>
<accession>A0A4Q9HGF9</accession>
<dbReference type="GO" id="GO:0009279">
    <property type="term" value="C:cell outer membrane"/>
    <property type="evidence" value="ECO:0007669"/>
    <property type="project" value="UniProtKB-SubCell"/>
</dbReference>
<dbReference type="InterPro" id="IPR036942">
    <property type="entry name" value="Beta-barrel_TonB_sf"/>
</dbReference>
<dbReference type="GO" id="GO:0044718">
    <property type="term" value="P:siderophore transmembrane transport"/>
    <property type="evidence" value="ECO:0007669"/>
    <property type="project" value="TreeGrafter"/>
</dbReference>
<evidence type="ECO:0000256" key="6">
    <source>
        <dbReference type="ARBA" id="ARBA00023136"/>
    </source>
</evidence>
<dbReference type="InterPro" id="IPR023997">
    <property type="entry name" value="TonB-dep_OMP_SusC/RagA_CS"/>
</dbReference>
<dbReference type="SUPFAM" id="SSF56935">
    <property type="entry name" value="Porins"/>
    <property type="match status" value="1"/>
</dbReference>
<reference evidence="11 12" key="1">
    <citation type="submission" date="2019-02" db="EMBL/GenBank/DDBJ databases">
        <title>Pedobacter kyonggii whole genome sequence analysis.</title>
        <authorList>
            <person name="Dahal R.H."/>
        </authorList>
    </citation>
    <scope>NUCLEOTIDE SEQUENCE [LARGE SCALE GENOMIC DNA]</scope>
    <source>
        <strain evidence="11 12">K-4-11-1</strain>
    </source>
</reference>
<dbReference type="EMBL" id="SIXF01000002">
    <property type="protein sequence ID" value="TBO44332.1"/>
    <property type="molecule type" value="Genomic_DNA"/>
</dbReference>
<comment type="similarity">
    <text evidence="8">Belongs to the TonB-dependent receptor family.</text>
</comment>
<dbReference type="NCBIfam" id="TIGR04057">
    <property type="entry name" value="SusC_RagA_signa"/>
    <property type="match status" value="1"/>
</dbReference>
<dbReference type="PANTHER" id="PTHR30069">
    <property type="entry name" value="TONB-DEPENDENT OUTER MEMBRANE RECEPTOR"/>
    <property type="match status" value="1"/>
</dbReference>
<evidence type="ECO:0000259" key="10">
    <source>
        <dbReference type="Pfam" id="PF07715"/>
    </source>
</evidence>
<dbReference type="OrthoDB" id="9768177at2"/>
<dbReference type="InterPro" id="IPR023996">
    <property type="entry name" value="TonB-dep_OMP_SusC/RagA"/>
</dbReference>
<evidence type="ECO:0000256" key="9">
    <source>
        <dbReference type="SAM" id="SignalP"/>
    </source>
</evidence>
<dbReference type="AlphaFoldDB" id="A0A4Q9HGF9"/>
<dbReference type="SUPFAM" id="SSF49464">
    <property type="entry name" value="Carboxypeptidase regulatory domain-like"/>
    <property type="match status" value="1"/>
</dbReference>
<dbReference type="PANTHER" id="PTHR30069:SF29">
    <property type="entry name" value="HEMOGLOBIN AND HEMOGLOBIN-HAPTOGLOBIN-BINDING PROTEIN 1-RELATED"/>
    <property type="match status" value="1"/>
</dbReference>
<evidence type="ECO:0000256" key="5">
    <source>
        <dbReference type="ARBA" id="ARBA00022729"/>
    </source>
</evidence>
<comment type="subcellular location">
    <subcellularLocation>
        <location evidence="1 8">Cell outer membrane</location>
        <topology evidence="1 8">Multi-pass membrane protein</topology>
    </subcellularLocation>
</comment>
<dbReference type="InterPro" id="IPR008969">
    <property type="entry name" value="CarboxyPept-like_regulatory"/>
</dbReference>
<dbReference type="Gene3D" id="2.170.130.10">
    <property type="entry name" value="TonB-dependent receptor, plug domain"/>
    <property type="match status" value="1"/>
</dbReference>
<dbReference type="PROSITE" id="PS52016">
    <property type="entry name" value="TONB_DEPENDENT_REC_3"/>
    <property type="match status" value="1"/>
</dbReference>
<evidence type="ECO:0000256" key="7">
    <source>
        <dbReference type="ARBA" id="ARBA00023237"/>
    </source>
</evidence>
<sequence length="1033" mass="113145">MHMKKIYMMAVVALFSIWSAAAQVNTAPVPTFMLTGKVSEDKTNEGLIGVSIRVQGTNVGTATDKNGNFSIRVSQGAVITFNYLGYKNQTINIGERKTLDIKLTPDAQQLGEVTINVGYGTQKVKEITGAVGSISAKQMDSHALGDVNSSLQGKIAGLQITSNSGEPGAGATVRIRGASSVNGSSQPLYIVDGIPINSDTYAGGLVDDASTFSPLADLNPQDIESIEVLKDGTASIYGSRASNGVIIITTKSGKNAKKPEIQVSANGSVADITRKIGVLNASQFRSAFIDAIYNFTGAQTTKVSVIDSLHPYYSQPNNWQDLMYRSAYQYKADVSIKGASKDNNMNYFISAGYKDIDPIIINTKFKQTFASAKVYYNINKVISGNTNFNISTNDYNRILSGLSNQSAIYQALSTMPVYTPYDPVTGQLIPLLEGSKPNPIAISELAANKINRWRIFGNQDVRVKIIKDLEFKTSLGLDYSNTEETNFTPQALLPQGQISSSYLTTGKNYSFINENTLNYRATIANNHHLTFLLGQSYQKFTDNNVDVIGRRLIDATITSINGTSVVSLYNQNIEEHSLLSYFSRANYDYKGRYLFSAVMRADGSSRFGAQNRFGYFPSFSAGWRLSQEDWFKKITFISDAKLRGSFGVTGNQSIGNYAWQGSFYTPGTYLGNVAIVSNGVPNASLRWETTKQTNIGLDLAFLHDRIRFTADAYLKKTTGLLFDVAVPGTTGYATVPANFGSLENKGLEFTLSTINLDGALKWNSTLTFSLNRNKVLSLPGNQDYRPNIYNMARVGETAGVFYGLKALGVYAYDADNVYQKNPTTGAVTPYRQGSANGAVYKGGDVIWEDVNGDGIINDADLQVIGNPNPDFTGGFQNEFTYKNFTLSTLITYSFGNDVFNEVKRNLDASPYDQNLTTDQLRRWRKQGDVTDVPKLVKTDPMLNYAISNRFVEDGSFIRLQNVALNYRIASKLLNKLKISNANIGFSVVNLLTFGSYTGYDPEVSSSTNALAVGVDRGSFPRTRTYNLSLNFSL</sequence>
<evidence type="ECO:0000256" key="8">
    <source>
        <dbReference type="PROSITE-ProRule" id="PRU01360"/>
    </source>
</evidence>
<keyword evidence="4 8" id="KW-0812">Transmembrane</keyword>
<evidence type="ECO:0000256" key="4">
    <source>
        <dbReference type="ARBA" id="ARBA00022692"/>
    </source>
</evidence>
<keyword evidence="2 8" id="KW-0813">Transport</keyword>
<keyword evidence="12" id="KW-1185">Reference proteome</keyword>
<name>A0A4Q9HGF9_9SPHI</name>